<dbReference type="InParanoid" id="H3H2H9"/>
<dbReference type="HOGENOM" id="CLU_2228529_0_0_1"/>
<feature type="domain" description="Jacalin-type lectin" evidence="1">
    <location>
        <begin position="7"/>
        <end position="90"/>
    </location>
</feature>
<protein>
    <recommendedName>
        <fullName evidence="1">Jacalin-type lectin domain-containing protein</fullName>
    </recommendedName>
</protein>
<dbReference type="Pfam" id="PF01419">
    <property type="entry name" value="Jacalin"/>
    <property type="match status" value="1"/>
</dbReference>
<dbReference type="AlphaFoldDB" id="H3H2H9"/>
<sequence length="106" mass="11489">MNARTLEVFGGPHGDKYSDMELISPGQGVHSVTIRSNERIDGVGLDVTDPAGTKSTFYHGSGGGDSNTLTLGANEHTTGIEVHWGKYYGQVHMLHYQRKRSDALNS</sequence>
<dbReference type="Gene3D" id="2.100.10.30">
    <property type="entry name" value="Jacalin-like lectin domain"/>
    <property type="match status" value="1"/>
</dbReference>
<dbReference type="STRING" id="164328.H3H2H9"/>
<dbReference type="InterPro" id="IPR036404">
    <property type="entry name" value="Jacalin-like_lectin_dom_sf"/>
</dbReference>
<reference evidence="3" key="1">
    <citation type="journal article" date="2006" name="Science">
        <title>Phytophthora genome sequences uncover evolutionary origins and mechanisms of pathogenesis.</title>
        <authorList>
            <person name="Tyler B.M."/>
            <person name="Tripathy S."/>
            <person name="Zhang X."/>
            <person name="Dehal P."/>
            <person name="Jiang R.H."/>
            <person name="Aerts A."/>
            <person name="Arredondo F.D."/>
            <person name="Baxter L."/>
            <person name="Bensasson D."/>
            <person name="Beynon J.L."/>
            <person name="Chapman J."/>
            <person name="Damasceno C.M."/>
            <person name="Dorrance A.E."/>
            <person name="Dou D."/>
            <person name="Dickerman A.W."/>
            <person name="Dubchak I.L."/>
            <person name="Garbelotto M."/>
            <person name="Gijzen M."/>
            <person name="Gordon S.G."/>
            <person name="Govers F."/>
            <person name="Grunwald N.J."/>
            <person name="Huang W."/>
            <person name="Ivors K.L."/>
            <person name="Jones R.W."/>
            <person name="Kamoun S."/>
            <person name="Krampis K."/>
            <person name="Lamour K.H."/>
            <person name="Lee M.K."/>
            <person name="McDonald W.H."/>
            <person name="Medina M."/>
            <person name="Meijer H.J."/>
            <person name="Nordberg E.K."/>
            <person name="Maclean D.J."/>
            <person name="Ospina-Giraldo M.D."/>
            <person name="Morris P.F."/>
            <person name="Phuntumart V."/>
            <person name="Putnam N.H."/>
            <person name="Rash S."/>
            <person name="Rose J.K."/>
            <person name="Sakihama Y."/>
            <person name="Salamov A.A."/>
            <person name="Savidor A."/>
            <person name="Scheuring C.F."/>
            <person name="Smith B.M."/>
            <person name="Sobral B.W."/>
            <person name="Terry A."/>
            <person name="Torto-Alalibo T.A."/>
            <person name="Win J."/>
            <person name="Xu Z."/>
            <person name="Zhang H."/>
            <person name="Grigoriev I.V."/>
            <person name="Rokhsar D.S."/>
            <person name="Boore J.L."/>
        </authorList>
    </citation>
    <scope>NUCLEOTIDE SEQUENCE [LARGE SCALE GENOMIC DNA]</scope>
    <source>
        <strain evidence="3">Pr102</strain>
    </source>
</reference>
<evidence type="ECO:0000313" key="2">
    <source>
        <dbReference type="EnsemblProtists" id="Phyra84587"/>
    </source>
</evidence>
<organism evidence="2 3">
    <name type="scientific">Phytophthora ramorum</name>
    <name type="common">Sudden oak death agent</name>
    <dbReference type="NCBI Taxonomy" id="164328"/>
    <lineage>
        <taxon>Eukaryota</taxon>
        <taxon>Sar</taxon>
        <taxon>Stramenopiles</taxon>
        <taxon>Oomycota</taxon>
        <taxon>Peronosporomycetes</taxon>
        <taxon>Peronosporales</taxon>
        <taxon>Peronosporaceae</taxon>
        <taxon>Phytophthora</taxon>
    </lineage>
</organism>
<dbReference type="SUPFAM" id="SSF51101">
    <property type="entry name" value="Mannose-binding lectins"/>
    <property type="match status" value="1"/>
</dbReference>
<name>H3H2H9_PHYRM</name>
<dbReference type="EMBL" id="DS566114">
    <property type="status" value="NOT_ANNOTATED_CDS"/>
    <property type="molecule type" value="Genomic_DNA"/>
</dbReference>
<evidence type="ECO:0000259" key="1">
    <source>
        <dbReference type="Pfam" id="PF01419"/>
    </source>
</evidence>
<reference evidence="2" key="2">
    <citation type="submission" date="2015-06" db="UniProtKB">
        <authorList>
            <consortium name="EnsemblProtists"/>
        </authorList>
    </citation>
    <scope>IDENTIFICATION</scope>
    <source>
        <strain evidence="2">Pr102</strain>
    </source>
</reference>
<dbReference type="Proteomes" id="UP000005238">
    <property type="component" value="Unassembled WGS sequence"/>
</dbReference>
<dbReference type="OMA" id="NEHTTGI"/>
<dbReference type="InterPro" id="IPR001229">
    <property type="entry name" value="Jacalin-like_lectin_dom"/>
</dbReference>
<accession>H3H2H9</accession>
<dbReference type="EnsemblProtists" id="Phyra84587">
    <property type="protein sequence ID" value="Phyra84587"/>
    <property type="gene ID" value="Phyra84587"/>
</dbReference>
<evidence type="ECO:0000313" key="3">
    <source>
        <dbReference type="Proteomes" id="UP000005238"/>
    </source>
</evidence>
<keyword evidence="3" id="KW-1185">Reference proteome</keyword>
<proteinExistence type="predicted"/>